<evidence type="ECO:0000256" key="3">
    <source>
        <dbReference type="ARBA" id="ARBA00022989"/>
    </source>
</evidence>
<organism evidence="8 9">
    <name type="scientific">Cucurbita moschata</name>
    <name type="common">Winter crookneck squash</name>
    <name type="synonym">Cucurbita pepo var. moschata</name>
    <dbReference type="NCBI Taxonomy" id="3662"/>
    <lineage>
        <taxon>Eukaryota</taxon>
        <taxon>Viridiplantae</taxon>
        <taxon>Streptophyta</taxon>
        <taxon>Embryophyta</taxon>
        <taxon>Tracheophyta</taxon>
        <taxon>Spermatophyta</taxon>
        <taxon>Magnoliopsida</taxon>
        <taxon>eudicotyledons</taxon>
        <taxon>Gunneridae</taxon>
        <taxon>Pentapetalae</taxon>
        <taxon>rosids</taxon>
        <taxon>fabids</taxon>
        <taxon>Cucurbitales</taxon>
        <taxon>Cucurbitaceae</taxon>
        <taxon>Cucurbiteae</taxon>
        <taxon>Cucurbita</taxon>
    </lineage>
</organism>
<dbReference type="PANTHER" id="PTHR31415">
    <property type="entry name" value="OS05G0367900 PROTEIN"/>
    <property type="match status" value="1"/>
</dbReference>
<evidence type="ECO:0000313" key="8">
    <source>
        <dbReference type="Proteomes" id="UP000504609"/>
    </source>
</evidence>
<dbReference type="KEGG" id="cmos:111440048"/>
<dbReference type="Pfam" id="PF03168">
    <property type="entry name" value="LEA_2"/>
    <property type="match status" value="1"/>
</dbReference>
<keyword evidence="3 6" id="KW-1133">Transmembrane helix</keyword>
<dbReference type="GO" id="GO:0009506">
    <property type="term" value="C:plasmodesma"/>
    <property type="evidence" value="ECO:0007669"/>
    <property type="project" value="TreeGrafter"/>
</dbReference>
<proteinExistence type="predicted"/>
<protein>
    <submittedName>
        <fullName evidence="9">NDR1/HIN1-like protein 26</fullName>
    </submittedName>
</protein>
<dbReference type="PANTHER" id="PTHR31415:SF3">
    <property type="entry name" value="LATE EMBRYOGENESIS ABUNDANT (LEA) HYDROXYPROLINE-RICH GLYCOPROTEIN FAMILY"/>
    <property type="match status" value="1"/>
</dbReference>
<feature type="region of interest" description="Disordered" evidence="5">
    <location>
        <begin position="1"/>
        <end position="21"/>
    </location>
</feature>
<dbReference type="GO" id="GO:0098542">
    <property type="term" value="P:defense response to other organism"/>
    <property type="evidence" value="ECO:0007669"/>
    <property type="project" value="InterPro"/>
</dbReference>
<accession>A0A6J1F496</accession>
<feature type="transmembrane region" description="Helical" evidence="6">
    <location>
        <begin position="42"/>
        <end position="65"/>
    </location>
</feature>
<evidence type="ECO:0000256" key="5">
    <source>
        <dbReference type="SAM" id="MobiDB-lite"/>
    </source>
</evidence>
<evidence type="ECO:0000256" key="1">
    <source>
        <dbReference type="ARBA" id="ARBA00004167"/>
    </source>
</evidence>
<name>A0A6J1F496_CUCMO</name>
<keyword evidence="8" id="KW-1185">Reference proteome</keyword>
<dbReference type="InterPro" id="IPR004864">
    <property type="entry name" value="LEA_2"/>
</dbReference>
<dbReference type="AlphaFoldDB" id="A0A6J1F496"/>
<evidence type="ECO:0000259" key="7">
    <source>
        <dbReference type="Pfam" id="PF03168"/>
    </source>
</evidence>
<dbReference type="RefSeq" id="XP_022933195.1">
    <property type="nucleotide sequence ID" value="XM_023077427.1"/>
</dbReference>
<evidence type="ECO:0000256" key="4">
    <source>
        <dbReference type="ARBA" id="ARBA00023136"/>
    </source>
</evidence>
<dbReference type="Proteomes" id="UP000504609">
    <property type="component" value="Unplaced"/>
</dbReference>
<evidence type="ECO:0000256" key="2">
    <source>
        <dbReference type="ARBA" id="ARBA00022692"/>
    </source>
</evidence>
<comment type="subcellular location">
    <subcellularLocation>
        <location evidence="1">Membrane</location>
        <topology evidence="1">Single-pass membrane protein</topology>
    </subcellularLocation>
</comment>
<dbReference type="InterPro" id="IPR044839">
    <property type="entry name" value="NDR1-like"/>
</dbReference>
<dbReference type="GO" id="GO:0005886">
    <property type="term" value="C:plasma membrane"/>
    <property type="evidence" value="ECO:0007669"/>
    <property type="project" value="TreeGrafter"/>
</dbReference>
<keyword evidence="4 6" id="KW-0472">Membrane</keyword>
<sequence>MNTPTQLAETKTPEQRPIKRHHTPRYYAQRVKDSLTTRVSKLICAVFLGLLFIVGIITFILWLSLRPHRPRFFIHHFSVLGLGLDNGYKNPEIVFNVTARNSNLNIGIYYDSMVGSVYYKNQKIGSTPLLDEYYEGPKTTKVLTAALSGGTLNVDRHRWMEFTKERSKGAVGFRLEISSTIRFRISAWDSKHHGMHANCDVSVGRDGLILPSSMDVRCPVYFS</sequence>
<reference evidence="9" key="1">
    <citation type="submission" date="2025-08" db="UniProtKB">
        <authorList>
            <consortium name="RefSeq"/>
        </authorList>
    </citation>
    <scope>IDENTIFICATION</scope>
    <source>
        <tissue evidence="9">Young leaves</tissue>
    </source>
</reference>
<evidence type="ECO:0000313" key="9">
    <source>
        <dbReference type="RefSeq" id="XP_022933195.1"/>
    </source>
</evidence>
<gene>
    <name evidence="9" type="primary">LOC111440048</name>
</gene>
<evidence type="ECO:0000256" key="6">
    <source>
        <dbReference type="SAM" id="Phobius"/>
    </source>
</evidence>
<keyword evidence="2 6" id="KW-0812">Transmembrane</keyword>
<dbReference type="GeneID" id="111440048"/>
<feature type="domain" description="Late embryogenesis abundant protein LEA-2 subgroup" evidence="7">
    <location>
        <begin position="97"/>
        <end position="198"/>
    </location>
</feature>